<sequence length="179" mass="20669">MMNFNGEGRSSMKILLAPEVELVGQENPLPPYSTLAPINGTLEREEKTVAIEEEREGEFSIFVDFLLERSCLRRRGLFTGCFFALMAGYVIMAHVTGLYRPQQHSVYMETVHPVLSMFNLMFLHFFFYGCNILAWRKTCINYSFIFELAAKDLKYQDIFLIYSMAMTTVVGVMFLHLTL</sequence>
<evidence type="ECO:0000256" key="2">
    <source>
        <dbReference type="ARBA" id="ARBA00022692"/>
    </source>
</evidence>
<evidence type="ECO:0000256" key="1">
    <source>
        <dbReference type="ARBA" id="ARBA00004141"/>
    </source>
</evidence>
<dbReference type="AlphaFoldDB" id="A0AAN9EY37"/>
<dbReference type="InterPro" id="IPR004342">
    <property type="entry name" value="EXS_C"/>
</dbReference>
<accession>A0AAN9EY37</accession>
<feature type="transmembrane region" description="Helical" evidence="5">
    <location>
        <begin position="155"/>
        <end position="177"/>
    </location>
</feature>
<feature type="transmembrane region" description="Helical" evidence="5">
    <location>
        <begin position="76"/>
        <end position="95"/>
    </location>
</feature>
<protein>
    <recommendedName>
        <fullName evidence="6">EXS domain-containing protein</fullName>
    </recommendedName>
</protein>
<dbReference type="Proteomes" id="UP001372338">
    <property type="component" value="Unassembled WGS sequence"/>
</dbReference>
<dbReference type="PANTHER" id="PTHR48477">
    <property type="entry name" value="PHOSPHATE TRANSPORTER PHO1"/>
    <property type="match status" value="1"/>
</dbReference>
<dbReference type="Pfam" id="PF03124">
    <property type="entry name" value="EXS"/>
    <property type="match status" value="1"/>
</dbReference>
<evidence type="ECO:0000259" key="6">
    <source>
        <dbReference type="Pfam" id="PF03124"/>
    </source>
</evidence>
<dbReference type="EMBL" id="JAYWIO010000004">
    <property type="protein sequence ID" value="KAK7266072.1"/>
    <property type="molecule type" value="Genomic_DNA"/>
</dbReference>
<keyword evidence="4 5" id="KW-0472">Membrane</keyword>
<keyword evidence="3 5" id="KW-1133">Transmembrane helix</keyword>
<evidence type="ECO:0000256" key="4">
    <source>
        <dbReference type="ARBA" id="ARBA00023136"/>
    </source>
</evidence>
<keyword evidence="2 5" id="KW-0812">Transmembrane</keyword>
<proteinExistence type="predicted"/>
<gene>
    <name evidence="7" type="ORF">RIF29_18712</name>
</gene>
<name>A0AAN9EY37_CROPI</name>
<dbReference type="GO" id="GO:0016036">
    <property type="term" value="P:cellular response to phosphate starvation"/>
    <property type="evidence" value="ECO:0007669"/>
    <property type="project" value="InterPro"/>
</dbReference>
<evidence type="ECO:0000256" key="5">
    <source>
        <dbReference type="SAM" id="Phobius"/>
    </source>
</evidence>
<organism evidence="7 8">
    <name type="scientific">Crotalaria pallida</name>
    <name type="common">Smooth rattlebox</name>
    <name type="synonym">Crotalaria striata</name>
    <dbReference type="NCBI Taxonomy" id="3830"/>
    <lineage>
        <taxon>Eukaryota</taxon>
        <taxon>Viridiplantae</taxon>
        <taxon>Streptophyta</taxon>
        <taxon>Embryophyta</taxon>
        <taxon>Tracheophyta</taxon>
        <taxon>Spermatophyta</taxon>
        <taxon>Magnoliopsida</taxon>
        <taxon>eudicotyledons</taxon>
        <taxon>Gunneridae</taxon>
        <taxon>Pentapetalae</taxon>
        <taxon>rosids</taxon>
        <taxon>fabids</taxon>
        <taxon>Fabales</taxon>
        <taxon>Fabaceae</taxon>
        <taxon>Papilionoideae</taxon>
        <taxon>50 kb inversion clade</taxon>
        <taxon>genistoids sensu lato</taxon>
        <taxon>core genistoids</taxon>
        <taxon>Crotalarieae</taxon>
        <taxon>Crotalaria</taxon>
    </lineage>
</organism>
<keyword evidence="8" id="KW-1185">Reference proteome</keyword>
<dbReference type="InterPro" id="IPR052486">
    <property type="entry name" value="PHO1"/>
</dbReference>
<evidence type="ECO:0000313" key="7">
    <source>
        <dbReference type="EMBL" id="KAK7266072.1"/>
    </source>
</evidence>
<evidence type="ECO:0000313" key="8">
    <source>
        <dbReference type="Proteomes" id="UP001372338"/>
    </source>
</evidence>
<evidence type="ECO:0000256" key="3">
    <source>
        <dbReference type="ARBA" id="ARBA00022989"/>
    </source>
</evidence>
<feature type="domain" description="EXS" evidence="6">
    <location>
        <begin position="112"/>
        <end position="176"/>
    </location>
</feature>
<dbReference type="GO" id="GO:0016020">
    <property type="term" value="C:membrane"/>
    <property type="evidence" value="ECO:0007669"/>
    <property type="project" value="UniProtKB-SubCell"/>
</dbReference>
<reference evidence="7 8" key="1">
    <citation type="submission" date="2024-01" db="EMBL/GenBank/DDBJ databases">
        <title>The genomes of 5 underutilized Papilionoideae crops provide insights into root nodulation and disease resistanc.</title>
        <authorList>
            <person name="Yuan L."/>
        </authorList>
    </citation>
    <scope>NUCLEOTIDE SEQUENCE [LARGE SCALE GENOMIC DNA]</scope>
    <source>
        <strain evidence="7">ZHUSHIDOU_FW_LH</strain>
        <tissue evidence="7">Leaf</tissue>
    </source>
</reference>
<comment type="subcellular location">
    <subcellularLocation>
        <location evidence="1">Membrane</location>
        <topology evidence="1">Multi-pass membrane protein</topology>
    </subcellularLocation>
</comment>
<comment type="caution">
    <text evidence="7">The sequence shown here is derived from an EMBL/GenBank/DDBJ whole genome shotgun (WGS) entry which is preliminary data.</text>
</comment>
<dbReference type="PANTHER" id="PTHR48477:SF1">
    <property type="entry name" value="PHOSPHATE TRANSPORTER PHO1"/>
    <property type="match status" value="1"/>
</dbReference>
<feature type="transmembrane region" description="Helical" evidence="5">
    <location>
        <begin position="115"/>
        <end position="134"/>
    </location>
</feature>